<dbReference type="Pfam" id="PF00067">
    <property type="entry name" value="p450"/>
    <property type="match status" value="1"/>
</dbReference>
<evidence type="ECO:0000256" key="2">
    <source>
        <dbReference type="ARBA" id="ARBA00022617"/>
    </source>
</evidence>
<evidence type="ECO:0000256" key="1">
    <source>
        <dbReference type="ARBA" id="ARBA00010617"/>
    </source>
</evidence>
<dbReference type="SUPFAM" id="SSF48264">
    <property type="entry name" value="Cytochrome P450"/>
    <property type="match status" value="1"/>
</dbReference>
<comment type="cofactor">
    <cofactor evidence="6">
        <name>heme</name>
        <dbReference type="ChEBI" id="CHEBI:30413"/>
    </cofactor>
</comment>
<dbReference type="EMBL" id="JAGIYY010000001">
    <property type="protein sequence ID" value="MBP0437674.1"/>
    <property type="molecule type" value="Genomic_DNA"/>
</dbReference>
<proteinExistence type="inferred from homology"/>
<dbReference type="Gene3D" id="1.10.630.10">
    <property type="entry name" value="Cytochrome P450"/>
    <property type="match status" value="1"/>
</dbReference>
<dbReference type="GO" id="GO:0020037">
    <property type="term" value="F:heme binding"/>
    <property type="evidence" value="ECO:0007669"/>
    <property type="project" value="InterPro"/>
</dbReference>
<dbReference type="GO" id="GO:0016705">
    <property type="term" value="F:oxidoreductase activity, acting on paired donors, with incorporation or reduction of molecular oxygen"/>
    <property type="evidence" value="ECO:0007669"/>
    <property type="project" value="InterPro"/>
</dbReference>
<name>A0A8J7UG13_9HYPH</name>
<organism evidence="7 8">
    <name type="scientific">Tianweitania sediminis</name>
    <dbReference type="NCBI Taxonomy" id="1502156"/>
    <lineage>
        <taxon>Bacteria</taxon>
        <taxon>Pseudomonadati</taxon>
        <taxon>Pseudomonadota</taxon>
        <taxon>Alphaproteobacteria</taxon>
        <taxon>Hyphomicrobiales</taxon>
        <taxon>Phyllobacteriaceae</taxon>
        <taxon>Tianweitania</taxon>
    </lineage>
</organism>
<keyword evidence="5 6" id="KW-0408">Iron</keyword>
<evidence type="ECO:0000256" key="4">
    <source>
        <dbReference type="ARBA" id="ARBA00023002"/>
    </source>
</evidence>
<evidence type="ECO:0000313" key="7">
    <source>
        <dbReference type="EMBL" id="MBP0437674.1"/>
    </source>
</evidence>
<dbReference type="InterPro" id="IPR036396">
    <property type="entry name" value="Cyt_P450_sf"/>
</dbReference>
<sequence>MTEKIPKVKALDSSLAFLREGYRFVSNRCANLHSDVFQARLLGKSFFVAQGEDAARTFYAPERFTRKGALPTSVLHLLQDKNSVATLDGKEHHHRKAMFMALMRSERLELVARLTSEELRNEANRVVGQEVSSHTIFRLALGRSVCRWAGLPLEGAERDRLIGQLGAMIDNAGRVGPPNWLARVRRWGAERKARRFVEAVREGSLVPPEGSALHDIALHRDQDGNLLPAGTAAIELLNILRPTVAVARFATFAMLALHQHPRARQRVASDDDYLQAFVQEVRRTTPFFPVVAGIVRQPFTWRGRSFVEGERFMLDLYGTNHDARLWSAPEDFQPERFLGWGGNAFTLIPQGGGDHDQNHRCAGEWMTIALMETMLRTMTREIRFTVPKQNLTVDLSRMPALPKSGVMIRIEKVL</sequence>
<accession>A0A8J7UG13</accession>
<dbReference type="InterPro" id="IPR050705">
    <property type="entry name" value="Cytochrome_P450_3A"/>
</dbReference>
<dbReference type="PANTHER" id="PTHR24302:SF15">
    <property type="entry name" value="FATTY-ACID PEROXYGENASE"/>
    <property type="match status" value="1"/>
</dbReference>
<evidence type="ECO:0000256" key="6">
    <source>
        <dbReference type="PIRSR" id="PIRSR602401-1"/>
    </source>
</evidence>
<keyword evidence="3 6" id="KW-0479">Metal-binding</keyword>
<reference evidence="7" key="1">
    <citation type="submission" date="2021-03" db="EMBL/GenBank/DDBJ databases">
        <title>Genome sequencing and assembly of Tianweitania sediminis.</title>
        <authorList>
            <person name="Chhetri G."/>
        </authorList>
    </citation>
    <scope>NUCLEOTIDE SEQUENCE</scope>
    <source>
        <strain evidence="7">Z8</strain>
    </source>
</reference>
<comment type="caution">
    <text evidence="7">The sequence shown here is derived from an EMBL/GenBank/DDBJ whole genome shotgun (WGS) entry which is preliminary data.</text>
</comment>
<dbReference type="PRINTS" id="PR00463">
    <property type="entry name" value="EP450I"/>
</dbReference>
<comment type="similarity">
    <text evidence="1">Belongs to the cytochrome P450 family.</text>
</comment>
<evidence type="ECO:0000256" key="5">
    <source>
        <dbReference type="ARBA" id="ARBA00023004"/>
    </source>
</evidence>
<dbReference type="InterPro" id="IPR002401">
    <property type="entry name" value="Cyt_P450_E_grp-I"/>
</dbReference>
<dbReference type="CDD" id="cd11067">
    <property type="entry name" value="CYP152"/>
    <property type="match status" value="1"/>
</dbReference>
<dbReference type="PANTHER" id="PTHR24302">
    <property type="entry name" value="CYTOCHROME P450 FAMILY 3"/>
    <property type="match status" value="1"/>
</dbReference>
<dbReference type="Proteomes" id="UP000666240">
    <property type="component" value="Unassembled WGS sequence"/>
</dbReference>
<dbReference type="RefSeq" id="WP_209333663.1">
    <property type="nucleotide sequence ID" value="NZ_JAGIYY010000001.1"/>
</dbReference>
<dbReference type="InterPro" id="IPR001128">
    <property type="entry name" value="Cyt_P450"/>
</dbReference>
<protein>
    <submittedName>
        <fullName evidence="7">Cytochrome P450</fullName>
    </submittedName>
</protein>
<dbReference type="GO" id="GO:0005506">
    <property type="term" value="F:iron ion binding"/>
    <property type="evidence" value="ECO:0007669"/>
    <property type="project" value="InterPro"/>
</dbReference>
<dbReference type="GO" id="GO:0004497">
    <property type="term" value="F:monooxygenase activity"/>
    <property type="evidence" value="ECO:0007669"/>
    <property type="project" value="InterPro"/>
</dbReference>
<keyword evidence="8" id="KW-1185">Reference proteome</keyword>
<gene>
    <name evidence="7" type="ORF">J5Y06_03270</name>
</gene>
<keyword evidence="4" id="KW-0560">Oxidoreductase</keyword>
<dbReference type="AlphaFoldDB" id="A0A8J7UG13"/>
<evidence type="ECO:0000256" key="3">
    <source>
        <dbReference type="ARBA" id="ARBA00022723"/>
    </source>
</evidence>
<keyword evidence="2 6" id="KW-0349">Heme</keyword>
<feature type="binding site" description="axial binding residue" evidence="6">
    <location>
        <position position="361"/>
    </location>
    <ligand>
        <name>heme</name>
        <dbReference type="ChEBI" id="CHEBI:30413"/>
    </ligand>
    <ligandPart>
        <name>Fe</name>
        <dbReference type="ChEBI" id="CHEBI:18248"/>
    </ligandPart>
</feature>
<evidence type="ECO:0000313" key="8">
    <source>
        <dbReference type="Proteomes" id="UP000666240"/>
    </source>
</evidence>